<feature type="region of interest" description="Disordered" evidence="2">
    <location>
        <begin position="528"/>
        <end position="600"/>
    </location>
</feature>
<evidence type="ECO:0000256" key="1">
    <source>
        <dbReference type="ARBA" id="ARBA00022737"/>
    </source>
</evidence>
<accession>A0AA39IGN8</accession>
<organism evidence="4 5">
    <name type="scientific">Steinernema hermaphroditum</name>
    <dbReference type="NCBI Taxonomy" id="289476"/>
    <lineage>
        <taxon>Eukaryota</taxon>
        <taxon>Metazoa</taxon>
        <taxon>Ecdysozoa</taxon>
        <taxon>Nematoda</taxon>
        <taxon>Chromadorea</taxon>
        <taxon>Rhabditida</taxon>
        <taxon>Tylenchina</taxon>
        <taxon>Panagrolaimomorpha</taxon>
        <taxon>Strongyloidoidea</taxon>
        <taxon>Steinernematidae</taxon>
        <taxon>Steinernema</taxon>
    </lineage>
</organism>
<dbReference type="Pfam" id="PF00533">
    <property type="entry name" value="BRCT"/>
    <property type="match status" value="4"/>
</dbReference>
<comment type="caution">
    <text evidence="4">The sequence shown here is derived from an EMBL/GenBank/DDBJ whole genome shotgun (WGS) entry which is preliminary data.</text>
</comment>
<feature type="domain" description="BRCT" evidence="3">
    <location>
        <begin position="404"/>
        <end position="499"/>
    </location>
</feature>
<feature type="compositionally biased region" description="Basic and acidic residues" evidence="2">
    <location>
        <begin position="531"/>
        <end position="541"/>
    </location>
</feature>
<evidence type="ECO:0000256" key="2">
    <source>
        <dbReference type="SAM" id="MobiDB-lite"/>
    </source>
</evidence>
<feature type="compositionally biased region" description="Basic and acidic residues" evidence="2">
    <location>
        <begin position="1043"/>
        <end position="1053"/>
    </location>
</feature>
<protein>
    <recommendedName>
        <fullName evidence="3">BRCT domain-containing protein</fullName>
    </recommendedName>
</protein>
<feature type="domain" description="BRCT" evidence="3">
    <location>
        <begin position="207"/>
        <end position="296"/>
    </location>
</feature>
<dbReference type="GO" id="GO:0033314">
    <property type="term" value="P:mitotic DNA replication checkpoint signaling"/>
    <property type="evidence" value="ECO:0007669"/>
    <property type="project" value="TreeGrafter"/>
</dbReference>
<dbReference type="InterPro" id="IPR059215">
    <property type="entry name" value="BRCT2_TopBP1-like"/>
</dbReference>
<feature type="domain" description="BRCT" evidence="3">
    <location>
        <begin position="602"/>
        <end position="691"/>
    </location>
</feature>
<dbReference type="GO" id="GO:0006270">
    <property type="term" value="P:DNA replication initiation"/>
    <property type="evidence" value="ECO:0007669"/>
    <property type="project" value="TreeGrafter"/>
</dbReference>
<evidence type="ECO:0000259" key="3">
    <source>
        <dbReference type="PROSITE" id="PS50172"/>
    </source>
</evidence>
<keyword evidence="5" id="KW-1185">Reference proteome</keyword>
<dbReference type="SMART" id="SM00292">
    <property type="entry name" value="BRCT"/>
    <property type="match status" value="5"/>
</dbReference>
<gene>
    <name evidence="4" type="ORF">QR680_008032</name>
</gene>
<dbReference type="InterPro" id="IPR049542">
    <property type="entry name" value="TopBP1-like_BRCT0"/>
</dbReference>
<dbReference type="PANTHER" id="PTHR13561:SF20">
    <property type="entry name" value="DNA TOPOISOMERASE 2-BINDING PROTEIN 1"/>
    <property type="match status" value="1"/>
</dbReference>
<dbReference type="GO" id="GO:0007095">
    <property type="term" value="P:mitotic G2 DNA damage checkpoint signaling"/>
    <property type="evidence" value="ECO:0007669"/>
    <property type="project" value="TreeGrafter"/>
</dbReference>
<feature type="domain" description="BRCT" evidence="3">
    <location>
        <begin position="114"/>
        <end position="189"/>
    </location>
</feature>
<dbReference type="EMBL" id="JAUCMV010000001">
    <property type="protein sequence ID" value="KAK0423221.1"/>
    <property type="molecule type" value="Genomic_DNA"/>
</dbReference>
<dbReference type="PROSITE" id="PS50172">
    <property type="entry name" value="BRCT"/>
    <property type="match status" value="6"/>
</dbReference>
<feature type="region of interest" description="Disordered" evidence="2">
    <location>
        <begin position="1043"/>
        <end position="1082"/>
    </location>
</feature>
<reference evidence="4" key="1">
    <citation type="submission" date="2023-06" db="EMBL/GenBank/DDBJ databases">
        <title>Genomic analysis of the entomopathogenic nematode Steinernema hermaphroditum.</title>
        <authorList>
            <person name="Schwarz E.M."/>
            <person name="Heppert J.K."/>
            <person name="Baniya A."/>
            <person name="Schwartz H.T."/>
            <person name="Tan C.-H."/>
            <person name="Antoshechkin I."/>
            <person name="Sternberg P.W."/>
            <person name="Goodrich-Blair H."/>
            <person name="Dillman A.R."/>
        </authorList>
    </citation>
    <scope>NUCLEOTIDE SEQUENCE</scope>
    <source>
        <strain evidence="4">PS9179</strain>
        <tissue evidence="4">Whole animal</tissue>
    </source>
</reference>
<dbReference type="Proteomes" id="UP001175271">
    <property type="component" value="Unassembled WGS sequence"/>
</dbReference>
<dbReference type="CDD" id="cd00027">
    <property type="entry name" value="BRCT"/>
    <property type="match status" value="1"/>
</dbReference>
<feature type="domain" description="BRCT" evidence="3">
    <location>
        <begin position="1187"/>
        <end position="1278"/>
    </location>
</feature>
<keyword evidence="1" id="KW-0677">Repeat</keyword>
<sequence length="1418" mass="159278">MHNVTNLTQNFSDDPTVINVVDLTSVSEQHADEDLLDAGNVFKALKEAQVGPRRITELECLQVTDRRGAIYILPTFDGTVFKHLRAQRCRIFGIPIVMKCLHENGRLPKEDFPVYSATLQGANICCTGLNSRERAEVLEKVRWMGGRFHGDLTDKVTHLIAKECDTSSQKYRVAVRSKLPVMKKDWMNEAWKRPFEDMTSPEVIGCFKLPIFSKLIITVSGLSVDSRNEMRQLIEQHGGEYSGEMKRGKCTHLVVDKTSGDKFRRAKQWDIKIVTTKWIQKCAVNGVRLDERHFLPGSVVHNTSHNSPGVDISVSSLYAAKNTFRGIPSFFTSTPAHSKPKQSGDVSRISKNLSTTHENLRVLSNEQLSNRQVSGSGDKNLVNIQRKFSVADPIENLDLSSFGTFNNCLDGCGVFVCGVTDTNMVKWKRMLNITGASRCQIQDIQSSRVTHIILGPEPVEEKLLQTIEKRSSVVAVVTLNWLLQCVLLRTNCPKTDYLHPMFDKSAQENFSTFMIDETRTQVIRPAALNDKAAHEEKRHSVYGEPRSQVIDPAPKQPTIPHEEERQSEPKTQVIQPAPQGERTPHIEEAQPTDETVGDASFRMPRLLQKKTFRFEGFSEDDNVEEQITDWGGVVLKESDPHIADFLIYPLLLFHANYVDVSETNAREVVSWMWLWKCQADQVLLGVEESPLFRPIGALEVPEDLFSGCVVALRSTGFHPVVYEELTVLLNTYGATLQKEIRTKDSNAGPGRRNTHVIVGKDCDRSAFAREKGIPVVDAAWIIESIIHKQCLPAEDFPFNTVAFKNYVRKDDAYIMAKPKDVSEMVQLVDHLQIERDEIAELIEEVEPEPAMEWEEGESHIPAGQLPIEEDMHNEIDEDLNDLRIDEPESRGIEEEIKEIEEMQVVQHPSHRISDEIVSYEGFTPEEAHAAQQNVTAHSDYAPSTSFVKNQLAEAAQKTIITPSRIPRVQNNGISPGQIPNRFEAPGITPTRIPRIMSNPTPSVALLAPGASQQPHFTQRAQSTCEIRSKAIDAAIARFQKKADAKPRLSEKQNRSVPSVIEGGRGNLTKRSSQEFPPEQPDTHKRIKLVEPSQEPSSSAITAFHAPPIKWDDHNSVICSYPERTGQTQRQQGLINQSIKIIGSLNAQRIIDLDTPEEEVFADVEPAFEEPEIPVVAVFEEAVAEPVEEAAPVVRKVFYVTAIKDENLKQHCLQIIHDLGGEMDSGDGSGLATHLVTPTLTRSEKVLSAIARGLWILTPQYLFDSNDAGRFLEEDAYEHGQITSKRYKEGAEQKLAAACKRWRVKIRDNEEFANGAFSKWNVAVYGGSKAESVVRLVRLGGGKAALKSELGNSFRGITHVLVDPSNSEFYKNDLTRLVRWKIPCYKIEFTAQALMDHPLIEREYYASEYRRMLESGTVL</sequence>
<dbReference type="CDD" id="cd17738">
    <property type="entry name" value="BRCT_TopBP1_rpt7"/>
    <property type="match status" value="1"/>
</dbReference>
<name>A0AA39IGN8_9BILA</name>
<dbReference type="CDD" id="cd17731">
    <property type="entry name" value="BRCT_TopBP1_rpt2_like"/>
    <property type="match status" value="1"/>
</dbReference>
<dbReference type="InterPro" id="IPR036420">
    <property type="entry name" value="BRCT_dom_sf"/>
</dbReference>
<evidence type="ECO:0000313" key="5">
    <source>
        <dbReference type="Proteomes" id="UP001175271"/>
    </source>
</evidence>
<dbReference type="Pfam" id="PF12738">
    <property type="entry name" value="PTCB-BRCT"/>
    <property type="match status" value="1"/>
</dbReference>
<feature type="domain" description="BRCT" evidence="3">
    <location>
        <begin position="700"/>
        <end position="798"/>
    </location>
</feature>
<dbReference type="InterPro" id="IPR001357">
    <property type="entry name" value="BRCT_dom"/>
</dbReference>
<dbReference type="Gene3D" id="3.40.50.10190">
    <property type="entry name" value="BRCT domain"/>
    <property type="match status" value="8"/>
</dbReference>
<evidence type="ECO:0000313" key="4">
    <source>
        <dbReference type="EMBL" id="KAK0423221.1"/>
    </source>
</evidence>
<proteinExistence type="predicted"/>
<dbReference type="Pfam" id="PF21298">
    <property type="entry name" value="TopBP1_BRCT0"/>
    <property type="match status" value="1"/>
</dbReference>
<dbReference type="PANTHER" id="PTHR13561">
    <property type="entry name" value="DNA REPLICATION REGULATOR DPB11-RELATED"/>
    <property type="match status" value="1"/>
</dbReference>
<dbReference type="SUPFAM" id="SSF52113">
    <property type="entry name" value="BRCT domain"/>
    <property type="match status" value="5"/>
</dbReference>
<dbReference type="FunFam" id="3.40.50.10190:FF:000010">
    <property type="entry name" value="DNA topoisomerase II binding protein 1"/>
    <property type="match status" value="1"/>
</dbReference>